<evidence type="ECO:0008006" key="4">
    <source>
        <dbReference type="Google" id="ProtNLM"/>
    </source>
</evidence>
<dbReference type="Gene3D" id="1.10.720.30">
    <property type="entry name" value="SAP domain"/>
    <property type="match status" value="1"/>
</dbReference>
<feature type="region of interest" description="Disordered" evidence="1">
    <location>
        <begin position="71"/>
        <end position="91"/>
    </location>
</feature>
<evidence type="ECO:0000313" key="3">
    <source>
        <dbReference type="Proteomes" id="UP000228934"/>
    </source>
</evidence>
<dbReference type="EMBL" id="KZ369090">
    <property type="protein sequence ID" value="PIO10579.1"/>
    <property type="molecule type" value="Genomic_DNA"/>
</dbReference>
<reference evidence="3" key="1">
    <citation type="journal article" date="2017" name="Nat. Commun.">
        <title>The North American bullfrog draft genome provides insight into hormonal regulation of long noncoding RNA.</title>
        <authorList>
            <person name="Hammond S.A."/>
            <person name="Warren R.L."/>
            <person name="Vandervalk B.P."/>
            <person name="Kucuk E."/>
            <person name="Khan H."/>
            <person name="Gibb E.A."/>
            <person name="Pandoh P."/>
            <person name="Kirk H."/>
            <person name="Zhao Y."/>
            <person name="Jones M."/>
            <person name="Mungall A.J."/>
            <person name="Coope R."/>
            <person name="Pleasance S."/>
            <person name="Moore R.A."/>
            <person name="Holt R.A."/>
            <person name="Round J.M."/>
            <person name="Ohora S."/>
            <person name="Walle B.V."/>
            <person name="Veldhoen N."/>
            <person name="Helbing C.C."/>
            <person name="Birol I."/>
        </authorList>
    </citation>
    <scope>NUCLEOTIDE SEQUENCE [LARGE SCALE GENOMIC DNA]</scope>
</reference>
<name>A0A2G9Q4N5_AQUCT</name>
<evidence type="ECO:0000256" key="1">
    <source>
        <dbReference type="SAM" id="MobiDB-lite"/>
    </source>
</evidence>
<accession>A0A2G9Q4N5</accession>
<evidence type="ECO:0000313" key="2">
    <source>
        <dbReference type="EMBL" id="PIO10579.1"/>
    </source>
</evidence>
<proteinExistence type="predicted"/>
<protein>
    <recommendedName>
        <fullName evidence="4">HeH/LEM domain-containing protein</fullName>
    </recommendedName>
</protein>
<dbReference type="Proteomes" id="UP000228934">
    <property type="component" value="Unassembled WGS sequence"/>
</dbReference>
<organism evidence="2 3">
    <name type="scientific">Aquarana catesbeiana</name>
    <name type="common">American bullfrog</name>
    <name type="synonym">Rana catesbeiana</name>
    <dbReference type="NCBI Taxonomy" id="8400"/>
    <lineage>
        <taxon>Eukaryota</taxon>
        <taxon>Metazoa</taxon>
        <taxon>Chordata</taxon>
        <taxon>Craniata</taxon>
        <taxon>Vertebrata</taxon>
        <taxon>Euteleostomi</taxon>
        <taxon>Amphibia</taxon>
        <taxon>Batrachia</taxon>
        <taxon>Anura</taxon>
        <taxon>Neobatrachia</taxon>
        <taxon>Ranoidea</taxon>
        <taxon>Ranidae</taxon>
        <taxon>Aquarana</taxon>
    </lineage>
</organism>
<gene>
    <name evidence="2" type="ORF">AB205_0047030</name>
</gene>
<keyword evidence="3" id="KW-1185">Reference proteome</keyword>
<dbReference type="AlphaFoldDB" id="A0A2G9Q4N5"/>
<dbReference type="InterPro" id="IPR036361">
    <property type="entry name" value="SAP_dom_sf"/>
</dbReference>
<sequence length="159" mass="17924">MASYSHSSPVATRLLIDFSIPSPFQVSRVLQLIHPAPGVDSIFLSFPVDPSLDSKLKLHYEGFKAADAMSQADSEDFASTPSSPGADSANDDLQSLRAWTIPKLTAELRRKGIPYPATARKADLFRLLFSPPHYWQQSPTSRQEWEPWRYIKLHPHHLQ</sequence>